<reference evidence="2" key="1">
    <citation type="submission" date="2014-05" db="EMBL/GenBank/DDBJ databases">
        <title>The transcriptome of the halophilic microalga Tetraselmis sp. GSL018 isolated from the Great Salt Lake, Utah.</title>
        <authorList>
            <person name="Jinkerson R.E."/>
            <person name="D'Adamo S."/>
            <person name="Posewitz M.C."/>
        </authorList>
    </citation>
    <scope>NUCLEOTIDE SEQUENCE</scope>
    <source>
        <strain evidence="2">GSL018</strain>
    </source>
</reference>
<sequence>REREERGKQRGREAVHAPPLSPKGYWQTEDHMQHDTLLGRGDAKRRCWDLEEGSSPPPKKGGIFNLCLHQNTAFSSLMGIA</sequence>
<dbReference type="AlphaFoldDB" id="A0A061QXR5"/>
<feature type="region of interest" description="Disordered" evidence="1">
    <location>
        <begin position="1"/>
        <end position="27"/>
    </location>
</feature>
<organism evidence="2">
    <name type="scientific">Tetraselmis sp. GSL018</name>
    <dbReference type="NCBI Taxonomy" id="582737"/>
    <lineage>
        <taxon>Eukaryota</taxon>
        <taxon>Viridiplantae</taxon>
        <taxon>Chlorophyta</taxon>
        <taxon>core chlorophytes</taxon>
        <taxon>Chlorodendrophyceae</taxon>
        <taxon>Chlorodendrales</taxon>
        <taxon>Chlorodendraceae</taxon>
        <taxon>Tetraselmis</taxon>
    </lineage>
</organism>
<gene>
    <name evidence="2" type="ORF">TSPGSL018_21126</name>
</gene>
<feature type="non-terminal residue" evidence="2">
    <location>
        <position position="81"/>
    </location>
</feature>
<name>A0A061QXR5_9CHLO</name>
<feature type="non-terminal residue" evidence="2">
    <location>
        <position position="1"/>
    </location>
</feature>
<evidence type="ECO:0000256" key="1">
    <source>
        <dbReference type="SAM" id="MobiDB-lite"/>
    </source>
</evidence>
<proteinExistence type="predicted"/>
<accession>A0A061QXR5</accession>
<evidence type="ECO:0000313" key="2">
    <source>
        <dbReference type="EMBL" id="JAC63240.1"/>
    </source>
</evidence>
<protein>
    <submittedName>
        <fullName evidence="2">Uncharacterized protein</fullName>
    </submittedName>
</protein>
<dbReference type="EMBL" id="GBEZ01023662">
    <property type="protein sequence ID" value="JAC63240.1"/>
    <property type="molecule type" value="Transcribed_RNA"/>
</dbReference>
<feature type="compositionally biased region" description="Basic and acidic residues" evidence="1">
    <location>
        <begin position="1"/>
        <end position="15"/>
    </location>
</feature>